<proteinExistence type="predicted"/>
<dbReference type="EMBL" id="LR796927">
    <property type="protein sequence ID" value="CAB4175799.1"/>
    <property type="molecule type" value="Genomic_DNA"/>
</dbReference>
<sequence length="249" mass="24798">MTTASIYGGVAQSAGLYGLPTSNASKSIFEWFIFQVAATQPATPTGGTWDFATATGTPPSGWSQTPPAYPTNLVWLSIAIVNSAATTPFTWSAPGQVAYSYGSGGSGYSGFSGYSGASGYSGGTGASGFSGYSGLGISGFSGYSGAGGSSLGISNDTTTATNLYPAFAGATSGTVSTLYTSNAKYLYKPSTGDLQASQLIATNGLVLNNATVSSSYTIPAGLNAQSVGPVTIASGQSVTVSSGQRWVVL</sequence>
<accession>A0A6J5PV88</accession>
<protein>
    <recommendedName>
        <fullName evidence="2">Collagen triple helix repeat</fullName>
    </recommendedName>
</protein>
<gene>
    <name evidence="1" type="ORF">UFOVP996_23</name>
</gene>
<reference evidence="1" key="1">
    <citation type="submission" date="2020-05" db="EMBL/GenBank/DDBJ databases">
        <authorList>
            <person name="Chiriac C."/>
            <person name="Salcher M."/>
            <person name="Ghai R."/>
            <person name="Kavagutti S V."/>
        </authorList>
    </citation>
    <scope>NUCLEOTIDE SEQUENCE</scope>
</reference>
<evidence type="ECO:0000313" key="1">
    <source>
        <dbReference type="EMBL" id="CAB4175799.1"/>
    </source>
</evidence>
<evidence type="ECO:0008006" key="2">
    <source>
        <dbReference type="Google" id="ProtNLM"/>
    </source>
</evidence>
<organism evidence="1">
    <name type="scientific">uncultured Caudovirales phage</name>
    <dbReference type="NCBI Taxonomy" id="2100421"/>
    <lineage>
        <taxon>Viruses</taxon>
        <taxon>Duplodnaviria</taxon>
        <taxon>Heunggongvirae</taxon>
        <taxon>Uroviricota</taxon>
        <taxon>Caudoviricetes</taxon>
        <taxon>Peduoviridae</taxon>
        <taxon>Maltschvirus</taxon>
        <taxon>Maltschvirus maltsch</taxon>
    </lineage>
</organism>
<name>A0A6J5PV88_9CAUD</name>